<accession>A0AA35W880</accession>
<gene>
    <name evidence="1" type="ORF">GBAR_LOCUS3244</name>
</gene>
<dbReference type="EMBL" id="CASHTH010000446">
    <property type="protein sequence ID" value="CAI8001667.1"/>
    <property type="molecule type" value="Genomic_DNA"/>
</dbReference>
<reference evidence="1" key="1">
    <citation type="submission" date="2023-03" db="EMBL/GenBank/DDBJ databases">
        <authorList>
            <person name="Steffen K."/>
            <person name="Cardenas P."/>
        </authorList>
    </citation>
    <scope>NUCLEOTIDE SEQUENCE</scope>
</reference>
<name>A0AA35W880_GEOBA</name>
<proteinExistence type="predicted"/>
<dbReference type="AlphaFoldDB" id="A0AA35W880"/>
<sequence length="97" mass="11064">MSIGSGGRGGQIRRNSMRKPLKISGWVLSFSLSLRASRHLILHIQFICKTNNRSLVVSSLGDPDVGFKGELIERNIYVSYRTSGCRFLRGRKRRREK</sequence>
<protein>
    <submittedName>
        <fullName evidence="1">Uncharacterized protein</fullName>
    </submittedName>
</protein>
<dbReference type="Proteomes" id="UP001174909">
    <property type="component" value="Unassembled WGS sequence"/>
</dbReference>
<comment type="caution">
    <text evidence="1">The sequence shown here is derived from an EMBL/GenBank/DDBJ whole genome shotgun (WGS) entry which is preliminary data.</text>
</comment>
<evidence type="ECO:0000313" key="1">
    <source>
        <dbReference type="EMBL" id="CAI8001667.1"/>
    </source>
</evidence>
<evidence type="ECO:0000313" key="2">
    <source>
        <dbReference type="Proteomes" id="UP001174909"/>
    </source>
</evidence>
<keyword evidence="2" id="KW-1185">Reference proteome</keyword>
<organism evidence="1 2">
    <name type="scientific">Geodia barretti</name>
    <name type="common">Barrett's horny sponge</name>
    <dbReference type="NCBI Taxonomy" id="519541"/>
    <lineage>
        <taxon>Eukaryota</taxon>
        <taxon>Metazoa</taxon>
        <taxon>Porifera</taxon>
        <taxon>Demospongiae</taxon>
        <taxon>Heteroscleromorpha</taxon>
        <taxon>Tetractinellida</taxon>
        <taxon>Astrophorina</taxon>
        <taxon>Geodiidae</taxon>
        <taxon>Geodia</taxon>
    </lineage>
</organism>